<keyword evidence="2" id="KW-1185">Reference proteome</keyword>
<protein>
    <submittedName>
        <fullName evidence="1">Jg27619 protein</fullName>
    </submittedName>
</protein>
<evidence type="ECO:0000313" key="2">
    <source>
        <dbReference type="Proteomes" id="UP000838756"/>
    </source>
</evidence>
<dbReference type="EMBL" id="CAKXAJ010010827">
    <property type="protein sequence ID" value="CAH2211573.1"/>
    <property type="molecule type" value="Genomic_DNA"/>
</dbReference>
<evidence type="ECO:0000313" key="1">
    <source>
        <dbReference type="EMBL" id="CAH2211573.1"/>
    </source>
</evidence>
<dbReference type="AlphaFoldDB" id="A0A8S4QL80"/>
<gene>
    <name evidence="1" type="primary">jg27619</name>
    <name evidence="1" type="ORF">PAEG_LOCUS3381</name>
</gene>
<dbReference type="Proteomes" id="UP000838756">
    <property type="component" value="Unassembled WGS sequence"/>
</dbReference>
<sequence>MYSYIYSIFGWTLDDNHLRGCYGVTRGVGRARKLAMRRALGLDDIGGRVGDVNPRVPPARARTSARFDVNLSVGGLLD</sequence>
<accession>A0A8S4QL80</accession>
<proteinExistence type="predicted"/>
<reference evidence="1" key="1">
    <citation type="submission" date="2022-03" db="EMBL/GenBank/DDBJ databases">
        <authorList>
            <person name="Lindestad O."/>
        </authorList>
    </citation>
    <scope>NUCLEOTIDE SEQUENCE</scope>
</reference>
<name>A0A8S4QL80_9NEOP</name>
<comment type="caution">
    <text evidence="1">The sequence shown here is derived from an EMBL/GenBank/DDBJ whole genome shotgun (WGS) entry which is preliminary data.</text>
</comment>
<organism evidence="1 2">
    <name type="scientific">Pararge aegeria aegeria</name>
    <dbReference type="NCBI Taxonomy" id="348720"/>
    <lineage>
        <taxon>Eukaryota</taxon>
        <taxon>Metazoa</taxon>
        <taxon>Ecdysozoa</taxon>
        <taxon>Arthropoda</taxon>
        <taxon>Hexapoda</taxon>
        <taxon>Insecta</taxon>
        <taxon>Pterygota</taxon>
        <taxon>Neoptera</taxon>
        <taxon>Endopterygota</taxon>
        <taxon>Lepidoptera</taxon>
        <taxon>Glossata</taxon>
        <taxon>Ditrysia</taxon>
        <taxon>Papilionoidea</taxon>
        <taxon>Nymphalidae</taxon>
        <taxon>Satyrinae</taxon>
        <taxon>Satyrini</taxon>
        <taxon>Parargina</taxon>
        <taxon>Pararge</taxon>
    </lineage>
</organism>